<feature type="compositionally biased region" description="Acidic residues" evidence="1">
    <location>
        <begin position="755"/>
        <end position="783"/>
    </location>
</feature>
<organism evidence="2 3">
    <name type="scientific">Exserohilum turcicum (strain 28A)</name>
    <name type="common">Northern leaf blight fungus</name>
    <name type="synonym">Setosphaeria turcica</name>
    <dbReference type="NCBI Taxonomy" id="671987"/>
    <lineage>
        <taxon>Eukaryota</taxon>
        <taxon>Fungi</taxon>
        <taxon>Dikarya</taxon>
        <taxon>Ascomycota</taxon>
        <taxon>Pezizomycotina</taxon>
        <taxon>Dothideomycetes</taxon>
        <taxon>Pleosporomycetidae</taxon>
        <taxon>Pleosporales</taxon>
        <taxon>Pleosporineae</taxon>
        <taxon>Pleosporaceae</taxon>
        <taxon>Exserohilum</taxon>
    </lineage>
</organism>
<dbReference type="STRING" id="671987.R0I5L5"/>
<feature type="compositionally biased region" description="Basic and acidic residues" evidence="1">
    <location>
        <begin position="464"/>
        <end position="477"/>
    </location>
</feature>
<dbReference type="InterPro" id="IPR038014">
    <property type="entry name" value="Ies1"/>
</dbReference>
<dbReference type="EMBL" id="KB908877">
    <property type="protein sequence ID" value="EOA80935.1"/>
    <property type="molecule type" value="Genomic_DNA"/>
</dbReference>
<keyword evidence="3" id="KW-1185">Reference proteome</keyword>
<dbReference type="PANTHER" id="PTHR37287">
    <property type="entry name" value="INO EIGHTY SUBUNIT 1"/>
    <property type="match status" value="1"/>
</dbReference>
<protein>
    <recommendedName>
        <fullName evidence="4">Ino eighty subunit 1</fullName>
    </recommendedName>
</protein>
<feature type="compositionally biased region" description="Low complexity" evidence="1">
    <location>
        <begin position="786"/>
        <end position="816"/>
    </location>
</feature>
<dbReference type="AlphaFoldDB" id="R0I5L5"/>
<feature type="region of interest" description="Disordered" evidence="1">
    <location>
        <begin position="1"/>
        <end position="105"/>
    </location>
</feature>
<dbReference type="PANTHER" id="PTHR37287:SF1">
    <property type="entry name" value="INO EIGHTY SUBUNIT 1"/>
    <property type="match status" value="1"/>
</dbReference>
<feature type="compositionally biased region" description="Polar residues" evidence="1">
    <location>
        <begin position="547"/>
        <end position="562"/>
    </location>
</feature>
<evidence type="ECO:0000313" key="2">
    <source>
        <dbReference type="EMBL" id="EOA80935.1"/>
    </source>
</evidence>
<evidence type="ECO:0000313" key="3">
    <source>
        <dbReference type="Proteomes" id="UP000016935"/>
    </source>
</evidence>
<dbReference type="Proteomes" id="UP000016935">
    <property type="component" value="Unassembled WGS sequence"/>
</dbReference>
<feature type="compositionally biased region" description="Low complexity" evidence="1">
    <location>
        <begin position="85"/>
        <end position="100"/>
    </location>
</feature>
<dbReference type="eggNOG" id="ENOG502QVDM">
    <property type="taxonomic scope" value="Eukaryota"/>
</dbReference>
<evidence type="ECO:0000256" key="1">
    <source>
        <dbReference type="SAM" id="MobiDB-lite"/>
    </source>
</evidence>
<proteinExistence type="predicted"/>
<dbReference type="GeneID" id="19404058"/>
<name>R0I5L5_EXST2</name>
<feature type="region of interest" description="Disordered" evidence="1">
    <location>
        <begin position="433"/>
        <end position="571"/>
    </location>
</feature>
<evidence type="ECO:0008006" key="4">
    <source>
        <dbReference type="Google" id="ProtNLM"/>
    </source>
</evidence>
<dbReference type="OrthoDB" id="5413003at2759"/>
<reference evidence="2 3" key="2">
    <citation type="journal article" date="2013" name="PLoS Genet.">
        <title>Comparative genome structure, secondary metabolite, and effector coding capacity across Cochliobolus pathogens.</title>
        <authorList>
            <person name="Condon B.J."/>
            <person name="Leng Y."/>
            <person name="Wu D."/>
            <person name="Bushley K.E."/>
            <person name="Ohm R.A."/>
            <person name="Otillar R."/>
            <person name="Martin J."/>
            <person name="Schackwitz W."/>
            <person name="Grimwood J."/>
            <person name="MohdZainudin N."/>
            <person name="Xue C."/>
            <person name="Wang R."/>
            <person name="Manning V.A."/>
            <person name="Dhillon B."/>
            <person name="Tu Z.J."/>
            <person name="Steffenson B.J."/>
            <person name="Salamov A."/>
            <person name="Sun H."/>
            <person name="Lowry S."/>
            <person name="LaButti K."/>
            <person name="Han J."/>
            <person name="Copeland A."/>
            <person name="Lindquist E."/>
            <person name="Barry K."/>
            <person name="Schmutz J."/>
            <person name="Baker S.E."/>
            <person name="Ciuffetti L.M."/>
            <person name="Grigoriev I.V."/>
            <person name="Zhong S."/>
            <person name="Turgeon B.G."/>
        </authorList>
    </citation>
    <scope>NUCLEOTIDE SEQUENCE [LARGE SCALE GENOMIC DNA]</scope>
    <source>
        <strain evidence="3">28A</strain>
    </source>
</reference>
<feature type="compositionally biased region" description="Low complexity" evidence="1">
    <location>
        <begin position="729"/>
        <end position="747"/>
    </location>
</feature>
<feature type="compositionally biased region" description="Low complexity" evidence="1">
    <location>
        <begin position="1"/>
        <end position="23"/>
    </location>
</feature>
<feature type="region of interest" description="Disordered" evidence="1">
    <location>
        <begin position="714"/>
        <end position="830"/>
    </location>
</feature>
<dbReference type="HOGENOM" id="CLU_007606_1_2_1"/>
<gene>
    <name evidence="2" type="ORF">SETTUDRAFT_35827</name>
</gene>
<dbReference type="RefSeq" id="XP_008031252.1">
    <property type="nucleotide sequence ID" value="XM_008033061.1"/>
</dbReference>
<sequence length="830" mass="89704">MDDTPAAAPAATAAAAAAAATPAQPSRPEEPDSRNSLRHILAADPQMDDSKPSPSQGTTPVPDESEAGGDAPETSKPAPDHDPARTYYTATTTTTRRNANGSVSSVYSGNKIKHLKKDDGIPLWRKDIQYDFLKLVFEDDKRVFTKQSDSTSGHTFADIYLDAMAKSSKCSKILKDKLLTERPAAINMAMVCLLVNVGRMNTTLNFFPEMRAQLRTYHSIPSLQAHQDPNAYKQLQDAPRLKSILKGATEDQEQPSTIEEIMAATIPRTNPVNLIFVLSQYAPKISELHFFPPRDFFDLVMRSNLSSKSRATAFLWLMWWYLESDFTKEAAENNPFGAGQPGPADDPTTAEFPIKCPPFEILTPEQEALENVDTVDEQAFGEVKRKERTAILASDMAPVVTGPKRTNKKVDGPIVSTRSNCAVGFNQNPVFSIAADDGASTPGRDRQSPSHGSARGRGKLAKSLMERDYPSDTDRTRSASPPNSVYNTAKKMATPNMRINTLLNEDGPASTPVPKGPGRGNWSRNRQSGIGASGGPAARSFKAKLDATNSQDGQSPSTSAPTFNGPHGFYLPLNGSDPSHKRTRPLTQHQLAVEQYRRRRVDVILDRGIRIEYKSAAKRRRKANPFIRSWIRCKGMADGYDTDEETYAQFGTSNGLIDADYTATGGGGGTKTPPPMPSGLVPLDFGGEVNDHGEESYFRAKMLSRALRRLERWEEGKSAPRARRPKAETTNASVTSAGGATTATATAPRQAGLESGDEEDVEDLMDVDEAEDVSDDDTEDETMLEAAGAAPGTTTAAAGATATATPIPAAKAGASAKWEAGVLPPLPRMS</sequence>
<reference evidence="2 3" key="1">
    <citation type="journal article" date="2012" name="PLoS Pathog.">
        <title>Diverse lifestyles and strategies of plant pathogenesis encoded in the genomes of eighteen Dothideomycetes fungi.</title>
        <authorList>
            <person name="Ohm R.A."/>
            <person name="Feau N."/>
            <person name="Henrissat B."/>
            <person name="Schoch C.L."/>
            <person name="Horwitz B.A."/>
            <person name="Barry K.W."/>
            <person name="Condon B.J."/>
            <person name="Copeland A.C."/>
            <person name="Dhillon B."/>
            <person name="Glaser F."/>
            <person name="Hesse C.N."/>
            <person name="Kosti I."/>
            <person name="LaButti K."/>
            <person name="Lindquist E.A."/>
            <person name="Lucas S."/>
            <person name="Salamov A.A."/>
            <person name="Bradshaw R.E."/>
            <person name="Ciuffetti L."/>
            <person name="Hamelin R.C."/>
            <person name="Kema G.H.J."/>
            <person name="Lawrence C."/>
            <person name="Scott J.A."/>
            <person name="Spatafora J.W."/>
            <person name="Turgeon B.G."/>
            <person name="de Wit P.J.G.M."/>
            <person name="Zhong S."/>
            <person name="Goodwin S.B."/>
            <person name="Grigoriev I.V."/>
        </authorList>
    </citation>
    <scope>NUCLEOTIDE SEQUENCE [LARGE SCALE GENOMIC DNA]</scope>
    <source>
        <strain evidence="3">28A</strain>
    </source>
</reference>
<accession>R0I5L5</accession>
<feature type="compositionally biased region" description="Polar residues" evidence="1">
    <location>
        <begin position="478"/>
        <end position="487"/>
    </location>
</feature>
<dbReference type="GO" id="GO:0031011">
    <property type="term" value="C:Ino80 complex"/>
    <property type="evidence" value="ECO:0007669"/>
    <property type="project" value="InterPro"/>
</dbReference>